<evidence type="ECO:0000256" key="1">
    <source>
        <dbReference type="PROSITE-ProRule" id="PRU00723"/>
    </source>
</evidence>
<dbReference type="GO" id="GO:0008270">
    <property type="term" value="F:zinc ion binding"/>
    <property type="evidence" value="ECO:0007669"/>
    <property type="project" value="UniProtKB-KW"/>
</dbReference>
<proteinExistence type="predicted"/>
<dbReference type="STRING" id="946122.A0A0C2WMV7"/>
<evidence type="ECO:0000313" key="5">
    <source>
        <dbReference type="Proteomes" id="UP000054549"/>
    </source>
</evidence>
<gene>
    <name evidence="4" type="ORF">M378DRAFT_87058</name>
</gene>
<feature type="region of interest" description="Disordered" evidence="2">
    <location>
        <begin position="1"/>
        <end position="29"/>
    </location>
</feature>
<protein>
    <recommendedName>
        <fullName evidence="3">C3H1-type domain-containing protein</fullName>
    </recommendedName>
</protein>
<accession>A0A0C2WMV7</accession>
<keyword evidence="1" id="KW-0863">Zinc-finger</keyword>
<feature type="domain" description="C3H1-type" evidence="3">
    <location>
        <begin position="373"/>
        <end position="402"/>
    </location>
</feature>
<keyword evidence="5" id="KW-1185">Reference proteome</keyword>
<reference evidence="4 5" key="1">
    <citation type="submission" date="2014-04" db="EMBL/GenBank/DDBJ databases">
        <title>Evolutionary Origins and Diversification of the Mycorrhizal Mutualists.</title>
        <authorList>
            <consortium name="DOE Joint Genome Institute"/>
            <consortium name="Mycorrhizal Genomics Consortium"/>
            <person name="Kohler A."/>
            <person name="Kuo A."/>
            <person name="Nagy L.G."/>
            <person name="Floudas D."/>
            <person name="Copeland A."/>
            <person name="Barry K.W."/>
            <person name="Cichocki N."/>
            <person name="Veneault-Fourrey C."/>
            <person name="LaButti K."/>
            <person name="Lindquist E.A."/>
            <person name="Lipzen A."/>
            <person name="Lundell T."/>
            <person name="Morin E."/>
            <person name="Murat C."/>
            <person name="Riley R."/>
            <person name="Ohm R."/>
            <person name="Sun H."/>
            <person name="Tunlid A."/>
            <person name="Henrissat B."/>
            <person name="Grigoriev I.V."/>
            <person name="Hibbett D.S."/>
            <person name="Martin F."/>
        </authorList>
    </citation>
    <scope>NUCLEOTIDE SEQUENCE [LARGE SCALE GENOMIC DNA]</scope>
    <source>
        <strain evidence="4 5">Koide BX008</strain>
    </source>
</reference>
<organism evidence="4 5">
    <name type="scientific">Amanita muscaria (strain Koide BX008)</name>
    <dbReference type="NCBI Taxonomy" id="946122"/>
    <lineage>
        <taxon>Eukaryota</taxon>
        <taxon>Fungi</taxon>
        <taxon>Dikarya</taxon>
        <taxon>Basidiomycota</taxon>
        <taxon>Agaricomycotina</taxon>
        <taxon>Agaricomycetes</taxon>
        <taxon>Agaricomycetidae</taxon>
        <taxon>Agaricales</taxon>
        <taxon>Pluteineae</taxon>
        <taxon>Amanitaceae</taxon>
        <taxon>Amanita</taxon>
    </lineage>
</organism>
<evidence type="ECO:0000256" key="2">
    <source>
        <dbReference type="SAM" id="MobiDB-lite"/>
    </source>
</evidence>
<evidence type="ECO:0000259" key="3">
    <source>
        <dbReference type="PROSITE" id="PS50103"/>
    </source>
</evidence>
<name>A0A0C2WMV7_AMAMK</name>
<dbReference type="EMBL" id="KN818349">
    <property type="protein sequence ID" value="KIL58036.1"/>
    <property type="molecule type" value="Genomic_DNA"/>
</dbReference>
<evidence type="ECO:0000313" key="4">
    <source>
        <dbReference type="EMBL" id="KIL58036.1"/>
    </source>
</evidence>
<dbReference type="HOGENOM" id="CLU_041692_1_0_1"/>
<feature type="compositionally biased region" description="Polar residues" evidence="2">
    <location>
        <begin position="120"/>
        <end position="138"/>
    </location>
</feature>
<feature type="region of interest" description="Disordered" evidence="2">
    <location>
        <begin position="83"/>
        <end position="138"/>
    </location>
</feature>
<dbReference type="AlphaFoldDB" id="A0A0C2WMV7"/>
<sequence>MSRELNPPSATQSATTSATASHPSDPAQVVRSCDNILEQFRRKEINRPNAVLALARAIPQATSIGSPSAEAFAQYYSRLEDEGERNASASRRGQYAQAASADPGGSGTSPHAPAEDSSDTRPSSQTVSTGASEQSHAQTLVRALSPQGDEPGIKRVKLDERFLPWTILDNDAEDRLGGPLNQTRLQLAEFQKDPRSVLNSLLNSTHRVSFPESEWLALIKGHSVSFDKIHSHRLSLASSYKASRRIAQGLDFTIEDPEPPNKIRSQGDWENAWYSFFEACTFIFPHRADELRDYHEWIHHRFEACHESVHQRVINLDSKVRSFAASRRDVALNQPSKFNHLEGSYLHEWGTGHCAASRPQEKAFSGFSASSSRKSQAPCNRFNEGRCPSKIASQCRYQHICSKCRKAGHTMEKCSSATDKPRPGFS</sequence>
<dbReference type="InParanoid" id="A0A0C2WMV7"/>
<dbReference type="OrthoDB" id="2355984at2759"/>
<keyword evidence="1" id="KW-0862">Zinc</keyword>
<feature type="compositionally biased region" description="Low complexity" evidence="2">
    <location>
        <begin position="7"/>
        <end position="27"/>
    </location>
</feature>
<keyword evidence="1" id="KW-0479">Metal-binding</keyword>
<dbReference type="PROSITE" id="PS50103">
    <property type="entry name" value="ZF_C3H1"/>
    <property type="match status" value="1"/>
</dbReference>
<feature type="zinc finger region" description="C3H1-type" evidence="1">
    <location>
        <begin position="373"/>
        <end position="402"/>
    </location>
</feature>
<dbReference type="Proteomes" id="UP000054549">
    <property type="component" value="Unassembled WGS sequence"/>
</dbReference>
<dbReference type="InterPro" id="IPR000571">
    <property type="entry name" value="Znf_CCCH"/>
</dbReference>